<dbReference type="Pfam" id="PF12833">
    <property type="entry name" value="HTH_18"/>
    <property type="match status" value="1"/>
</dbReference>
<proteinExistence type="predicted"/>
<dbReference type="AlphaFoldDB" id="A0A7G5GXL3"/>
<dbReference type="Proteomes" id="UP000515369">
    <property type="component" value="Chromosome"/>
</dbReference>
<name>A0A7G5GXL3_9BACT</name>
<sequence>MIVYDTIKKYADAFNNKTQHPLISLVDFNQSIPLPRAKFTISFYAIILKETRCGDLRYGNQYYDYADGTMVFFGPGQVITNEPEGEMHQPYGKALIVHPDLIKGTSLGRQIHEYSFFSYQSHEALHLSEKERAVVTTCFGNIATEVGHTIDRHSKELIVANLELLLKYCSRFYDRQFITREHINHGILEQFEQKLTEYLVGEKLRTEGIPTVSYFAQALHLSPNYFGDLIKKETGKTALEFIQLKLIDLAKERIFDTGKSISEIAYELGFKYPQHFTRFFKQQVGTTPIAYRSGLN</sequence>
<dbReference type="RefSeq" id="WP_182460862.1">
    <property type="nucleotide sequence ID" value="NZ_CP059732.1"/>
</dbReference>
<evidence type="ECO:0000313" key="6">
    <source>
        <dbReference type="Proteomes" id="UP000515369"/>
    </source>
</evidence>
<dbReference type="Gene3D" id="1.10.10.60">
    <property type="entry name" value="Homeodomain-like"/>
    <property type="match status" value="2"/>
</dbReference>
<dbReference type="KEGG" id="sfol:H3H32_01140"/>
<dbReference type="SUPFAM" id="SSF46689">
    <property type="entry name" value="Homeodomain-like"/>
    <property type="match status" value="1"/>
</dbReference>
<dbReference type="PANTHER" id="PTHR43280:SF32">
    <property type="entry name" value="TRANSCRIPTIONAL REGULATORY PROTEIN"/>
    <property type="match status" value="1"/>
</dbReference>
<dbReference type="InterPro" id="IPR018060">
    <property type="entry name" value="HTH_AraC"/>
</dbReference>
<dbReference type="GO" id="GO:0003700">
    <property type="term" value="F:DNA-binding transcription factor activity"/>
    <property type="evidence" value="ECO:0007669"/>
    <property type="project" value="InterPro"/>
</dbReference>
<protein>
    <submittedName>
        <fullName evidence="5">AraC family transcriptional regulator</fullName>
    </submittedName>
</protein>
<dbReference type="GO" id="GO:0043565">
    <property type="term" value="F:sequence-specific DNA binding"/>
    <property type="evidence" value="ECO:0007669"/>
    <property type="project" value="InterPro"/>
</dbReference>
<evidence type="ECO:0000313" key="5">
    <source>
        <dbReference type="EMBL" id="QMW03605.1"/>
    </source>
</evidence>
<reference evidence="5 6" key="1">
    <citation type="submission" date="2020-07" db="EMBL/GenBank/DDBJ databases">
        <title>Spirosoma foliorum sp. nov., isolated from the leaves on the Nejang mountain Korea, Republic of.</title>
        <authorList>
            <person name="Ho H."/>
            <person name="Lee Y.-J."/>
            <person name="Nurcahyanto D.-A."/>
            <person name="Kim S.-G."/>
        </authorList>
    </citation>
    <scope>NUCLEOTIDE SEQUENCE [LARGE SCALE GENOMIC DNA]</scope>
    <source>
        <strain evidence="5 6">PL0136</strain>
    </source>
</reference>
<organism evidence="5 6">
    <name type="scientific">Spirosoma foliorum</name>
    <dbReference type="NCBI Taxonomy" id="2710596"/>
    <lineage>
        <taxon>Bacteria</taxon>
        <taxon>Pseudomonadati</taxon>
        <taxon>Bacteroidota</taxon>
        <taxon>Cytophagia</taxon>
        <taxon>Cytophagales</taxon>
        <taxon>Cytophagaceae</taxon>
        <taxon>Spirosoma</taxon>
    </lineage>
</organism>
<dbReference type="EMBL" id="CP059732">
    <property type="protein sequence ID" value="QMW03605.1"/>
    <property type="molecule type" value="Genomic_DNA"/>
</dbReference>
<evidence type="ECO:0000259" key="4">
    <source>
        <dbReference type="PROSITE" id="PS01124"/>
    </source>
</evidence>
<keyword evidence="3" id="KW-0804">Transcription</keyword>
<dbReference type="InterPro" id="IPR009057">
    <property type="entry name" value="Homeodomain-like_sf"/>
</dbReference>
<evidence type="ECO:0000256" key="2">
    <source>
        <dbReference type="ARBA" id="ARBA00023125"/>
    </source>
</evidence>
<gene>
    <name evidence="5" type="ORF">H3H32_01140</name>
</gene>
<keyword evidence="1" id="KW-0805">Transcription regulation</keyword>
<evidence type="ECO:0000256" key="3">
    <source>
        <dbReference type="ARBA" id="ARBA00023163"/>
    </source>
</evidence>
<keyword evidence="2" id="KW-0238">DNA-binding</keyword>
<dbReference type="PROSITE" id="PS01124">
    <property type="entry name" value="HTH_ARAC_FAMILY_2"/>
    <property type="match status" value="1"/>
</dbReference>
<accession>A0A7G5GXL3</accession>
<evidence type="ECO:0000256" key="1">
    <source>
        <dbReference type="ARBA" id="ARBA00023015"/>
    </source>
</evidence>
<keyword evidence="6" id="KW-1185">Reference proteome</keyword>
<dbReference type="SMART" id="SM00342">
    <property type="entry name" value="HTH_ARAC"/>
    <property type="match status" value="1"/>
</dbReference>
<feature type="domain" description="HTH araC/xylS-type" evidence="4">
    <location>
        <begin position="193"/>
        <end position="294"/>
    </location>
</feature>
<dbReference type="PRINTS" id="PR00032">
    <property type="entry name" value="HTHARAC"/>
</dbReference>
<dbReference type="InterPro" id="IPR020449">
    <property type="entry name" value="Tscrpt_reg_AraC-type_HTH"/>
</dbReference>
<dbReference type="PANTHER" id="PTHR43280">
    <property type="entry name" value="ARAC-FAMILY TRANSCRIPTIONAL REGULATOR"/>
    <property type="match status" value="1"/>
</dbReference>